<dbReference type="Gene3D" id="2.30.30.40">
    <property type="entry name" value="SH3 Domains"/>
    <property type="match status" value="1"/>
</dbReference>
<name>A0ABM0MKT9_SACKO</name>
<feature type="repeat" description="Filamin" evidence="1">
    <location>
        <begin position="19"/>
        <end position="76"/>
    </location>
</feature>
<dbReference type="Gene3D" id="2.60.40.10">
    <property type="entry name" value="Immunoglobulins"/>
    <property type="match status" value="1"/>
</dbReference>
<dbReference type="InterPro" id="IPR014756">
    <property type="entry name" value="Ig_E-set"/>
</dbReference>
<dbReference type="InterPro" id="IPR013783">
    <property type="entry name" value="Ig-like_fold"/>
</dbReference>
<gene>
    <name evidence="4" type="primary">LOC102807577</name>
</gene>
<dbReference type="InterPro" id="IPR037252">
    <property type="entry name" value="Mib_Herc2_sf"/>
</dbReference>
<dbReference type="Pfam" id="PF00630">
    <property type="entry name" value="Filamin"/>
    <property type="match status" value="1"/>
</dbReference>
<keyword evidence="3" id="KW-1185">Reference proteome</keyword>
<dbReference type="PROSITE" id="PS50194">
    <property type="entry name" value="FILAMIN_REPEAT"/>
    <property type="match status" value="1"/>
</dbReference>
<evidence type="ECO:0000259" key="2">
    <source>
        <dbReference type="PROSITE" id="PS51416"/>
    </source>
</evidence>
<protein>
    <submittedName>
        <fullName evidence="4">Uncharacterized protein LOC102807577</fullName>
    </submittedName>
</protein>
<proteinExistence type="predicted"/>
<evidence type="ECO:0000256" key="1">
    <source>
        <dbReference type="PROSITE-ProRule" id="PRU00087"/>
    </source>
</evidence>
<sequence>MTTVGSENRIIQLPSNISISAVLETSNGTSSYQLPITDHLDGNYTVKLKVQEKGINRLTMTVGDNQIPGSPFNIKALSIQDMVMQVRKNTKVRRGRDWKWGNQDGDPPGVGTVKRVIGGSVYVTWDHGKTDDLGLGNVQSIQIPLGCKRFDSQFCFHYRMNAHGACDLQPAQFY</sequence>
<dbReference type="Proteomes" id="UP000694865">
    <property type="component" value="Unplaced"/>
</dbReference>
<dbReference type="SUPFAM" id="SSF159034">
    <property type="entry name" value="Mib/herc2 domain-like"/>
    <property type="match status" value="1"/>
</dbReference>
<dbReference type="SUPFAM" id="SSF81296">
    <property type="entry name" value="E set domains"/>
    <property type="match status" value="1"/>
</dbReference>
<reference evidence="4" key="1">
    <citation type="submission" date="2025-08" db="UniProtKB">
        <authorList>
            <consortium name="RefSeq"/>
        </authorList>
    </citation>
    <scope>IDENTIFICATION</scope>
    <source>
        <tissue evidence="4">Testes</tissue>
    </source>
</reference>
<organism evidence="3 4">
    <name type="scientific">Saccoglossus kowalevskii</name>
    <name type="common">Acorn worm</name>
    <dbReference type="NCBI Taxonomy" id="10224"/>
    <lineage>
        <taxon>Eukaryota</taxon>
        <taxon>Metazoa</taxon>
        <taxon>Hemichordata</taxon>
        <taxon>Enteropneusta</taxon>
        <taxon>Harrimaniidae</taxon>
        <taxon>Saccoglossus</taxon>
    </lineage>
</organism>
<evidence type="ECO:0000313" key="4">
    <source>
        <dbReference type="RefSeq" id="XP_006820630.1"/>
    </source>
</evidence>
<evidence type="ECO:0000313" key="3">
    <source>
        <dbReference type="Proteomes" id="UP000694865"/>
    </source>
</evidence>
<accession>A0ABM0MKT9</accession>
<dbReference type="RefSeq" id="XP_006820630.1">
    <property type="nucleotide sequence ID" value="XM_006820567.1"/>
</dbReference>
<dbReference type="GeneID" id="102807577"/>
<dbReference type="InterPro" id="IPR017868">
    <property type="entry name" value="Filamin/ABP280_repeat-like"/>
</dbReference>
<dbReference type="Pfam" id="PF06701">
    <property type="entry name" value="MIB_HERC2"/>
    <property type="match status" value="1"/>
</dbReference>
<feature type="domain" description="MIB/HERC2" evidence="2">
    <location>
        <begin position="78"/>
        <end position="149"/>
    </location>
</feature>
<dbReference type="InterPro" id="IPR010606">
    <property type="entry name" value="Mib_Herc2"/>
</dbReference>
<dbReference type="PROSITE" id="PS51416">
    <property type="entry name" value="MIB_HERC2"/>
    <property type="match status" value="1"/>
</dbReference>